<gene>
    <name evidence="12" type="ORF">CYFA0S_40e00342g</name>
</gene>
<dbReference type="GO" id="GO:0005634">
    <property type="term" value="C:nucleus"/>
    <property type="evidence" value="ECO:0007669"/>
    <property type="project" value="UniProtKB-SubCell"/>
</dbReference>
<dbReference type="Gene3D" id="3.30.160.60">
    <property type="entry name" value="Classic Zinc Finger"/>
    <property type="match status" value="1"/>
</dbReference>
<dbReference type="InterPro" id="IPR013246">
    <property type="entry name" value="SAGA_su_Sgf11"/>
</dbReference>
<protein>
    <recommendedName>
        <fullName evidence="10">SAGA-associated factor 11</fullName>
    </recommendedName>
</protein>
<keyword evidence="9" id="KW-0539">Nucleus</keyword>
<evidence type="ECO:0000256" key="3">
    <source>
        <dbReference type="ARBA" id="ARBA00022771"/>
    </source>
</evidence>
<evidence type="ECO:0000256" key="2">
    <source>
        <dbReference type="ARBA" id="ARBA00022723"/>
    </source>
</evidence>
<comment type="function">
    <text evidence="10">Functions as component of the transcription regulatory histone acetylation (HAT) complex SAGA. At the promoters, SAGA is required for recruitment of the basal transcription machinery. It influences RNA polymerase II transcriptional activity through different activities such as TBP interaction and promoter selectivity, interaction with transcription activators, and chromatin modification through histone acetylation and deubiquitination. SAGA acetylates nucleosomal histone H3 to some extent (to form H3K9ac, H3K14ac, H3K18ac and H3K23ac). SAGA interacts with DNA via upstream activating sequences (UASs). Involved in transcriptional regulation of a subset of SAGA-regulated genes. Within the SAGA complex, participates in a subcomplex, that specifically deubiquitinates histones H2B.</text>
</comment>
<name>A0A061BDC8_CYBFA</name>
<comment type="subcellular location">
    <subcellularLocation>
        <location evidence="1 10">Nucleus</location>
    </subcellularLocation>
</comment>
<dbReference type="Pfam" id="PF08209">
    <property type="entry name" value="Sgf11"/>
    <property type="match status" value="1"/>
</dbReference>
<evidence type="ECO:0000256" key="9">
    <source>
        <dbReference type="ARBA" id="ARBA00023242"/>
    </source>
</evidence>
<dbReference type="GO" id="GO:0070461">
    <property type="term" value="C:SAGA-type complex"/>
    <property type="evidence" value="ECO:0007669"/>
    <property type="project" value="UniProtKB-ARBA"/>
</dbReference>
<feature type="region of interest" description="Disordered" evidence="11">
    <location>
        <begin position="44"/>
        <end position="86"/>
    </location>
</feature>
<dbReference type="GO" id="GO:0008270">
    <property type="term" value="F:zinc ion binding"/>
    <property type="evidence" value="ECO:0007669"/>
    <property type="project" value="UniProtKB-KW"/>
</dbReference>
<evidence type="ECO:0000256" key="1">
    <source>
        <dbReference type="ARBA" id="ARBA00004123"/>
    </source>
</evidence>
<keyword evidence="4" id="KW-0862">Zinc</keyword>
<evidence type="ECO:0000256" key="6">
    <source>
        <dbReference type="ARBA" id="ARBA00023015"/>
    </source>
</evidence>
<comment type="similarity">
    <text evidence="10">Belongs to the SGF11 family.</text>
</comment>
<evidence type="ECO:0000256" key="4">
    <source>
        <dbReference type="ARBA" id="ARBA00022833"/>
    </source>
</evidence>
<keyword evidence="7 10" id="KW-0010">Activator</keyword>
<evidence type="ECO:0000313" key="12">
    <source>
        <dbReference type="EMBL" id="CDR47955.1"/>
    </source>
</evidence>
<evidence type="ECO:0000256" key="11">
    <source>
        <dbReference type="SAM" id="MobiDB-lite"/>
    </source>
</evidence>
<reference evidence="12" key="1">
    <citation type="journal article" date="2014" name="Genome Announc.">
        <title>Genome sequence of the yeast Cyberlindnera fabianii (Hansenula fabianii).</title>
        <authorList>
            <person name="Freel K.C."/>
            <person name="Sarilar V."/>
            <person name="Neuveglise C."/>
            <person name="Devillers H."/>
            <person name="Friedrich A."/>
            <person name="Schacherer J."/>
        </authorList>
    </citation>
    <scope>NUCLEOTIDE SEQUENCE</scope>
    <source>
        <strain evidence="12">YJS4271</strain>
    </source>
</reference>
<dbReference type="AlphaFoldDB" id="A0A061BDC8"/>
<keyword evidence="6" id="KW-0805">Transcription regulation</keyword>
<evidence type="ECO:0000256" key="8">
    <source>
        <dbReference type="ARBA" id="ARBA00023163"/>
    </source>
</evidence>
<sequence length="143" mass="15836">MSNESLTLLQVSQETYVSILQNITHNILVDALLSERINRSQFGPIQHAPPLQPVSASNQTPTPGIKLEGATPSTSAMNSRNNSPNTELLTRTEYYNVPGRDVFGNEKIPDSARLFECTNCQRKIAGNRFAAHIDRCLGGRQRK</sequence>
<evidence type="ECO:0000256" key="7">
    <source>
        <dbReference type="ARBA" id="ARBA00023159"/>
    </source>
</evidence>
<evidence type="ECO:0000256" key="10">
    <source>
        <dbReference type="RuleBase" id="RU261113"/>
    </source>
</evidence>
<keyword evidence="3" id="KW-0863">Zinc-finger</keyword>
<dbReference type="GO" id="GO:0006325">
    <property type="term" value="P:chromatin organization"/>
    <property type="evidence" value="ECO:0007669"/>
    <property type="project" value="UniProtKB-KW"/>
</dbReference>
<keyword evidence="5" id="KW-0156">Chromatin regulator</keyword>
<evidence type="ECO:0000256" key="5">
    <source>
        <dbReference type="ARBA" id="ARBA00022853"/>
    </source>
</evidence>
<organism evidence="12">
    <name type="scientific">Cyberlindnera fabianii</name>
    <name type="common">Yeast</name>
    <name type="synonym">Hansenula fabianii</name>
    <dbReference type="NCBI Taxonomy" id="36022"/>
    <lineage>
        <taxon>Eukaryota</taxon>
        <taxon>Fungi</taxon>
        <taxon>Dikarya</taxon>
        <taxon>Ascomycota</taxon>
        <taxon>Saccharomycotina</taxon>
        <taxon>Saccharomycetes</taxon>
        <taxon>Phaffomycetales</taxon>
        <taxon>Phaffomycetaceae</taxon>
        <taxon>Cyberlindnera</taxon>
    </lineage>
</organism>
<dbReference type="EMBL" id="LK052925">
    <property type="protein sequence ID" value="CDR47955.1"/>
    <property type="molecule type" value="Genomic_DNA"/>
</dbReference>
<proteinExistence type="inferred from homology"/>
<dbReference type="PhylomeDB" id="A0A061BDC8"/>
<keyword evidence="2" id="KW-0479">Metal-binding</keyword>
<accession>A0A061BDC8</accession>
<feature type="compositionally biased region" description="Polar residues" evidence="11">
    <location>
        <begin position="71"/>
        <end position="86"/>
    </location>
</feature>
<keyword evidence="8" id="KW-0804">Transcription</keyword>
<dbReference type="OrthoDB" id="3979720at2759"/>
<comment type="subunit">
    <text evidence="10">Component of the 1.8 MDa SAGA transcription coactivator-HAT complex. SAGA is built of 5 distinct domains with specialized functions. Within the SAGA complex, SUS1, SGF11, SGF73 and UBP8 form an additional subcomplex of SAGA called the DUB module (deubiquitination module). Interacts directly with SGF73, SUS1 and UBP8.</text>
</comment>